<dbReference type="InParanoid" id="A0A061FV17"/>
<sequence>MIQKNGTWSLVDRLADRNIIGVKWIFKKKLNPDGSLNRCKARLVAKGYSQLAGVDYGETFAPVARYDTIRLLLALAVALKWNVYHLDIKYAFFNGILEEEIYIDQPKGFELLSGENKVYKLHKALCGLKQAPRRWYSRINDHFIHRGFVKSQNEATLYTLELGNKLLLIVSLYVDDLLVTGNCEQALQNFKSQMQTEFEMSDLGLMRYFLGLEVHHLRTGIWLSQ</sequence>
<keyword evidence="2" id="KW-0808">Transferase</keyword>
<reference evidence="2 3" key="1">
    <citation type="journal article" date="2013" name="Genome Biol.">
        <title>The genome sequence of the most widely cultivated cacao type and its use to identify candidate genes regulating pod color.</title>
        <authorList>
            <person name="Motamayor J.C."/>
            <person name="Mockaitis K."/>
            <person name="Schmutz J."/>
            <person name="Haiminen N."/>
            <person name="Iii D.L."/>
            <person name="Cornejo O."/>
            <person name="Findley S.D."/>
            <person name="Zheng P."/>
            <person name="Utro F."/>
            <person name="Royaert S."/>
            <person name="Saski C."/>
            <person name="Jenkins J."/>
            <person name="Podicheti R."/>
            <person name="Zhao M."/>
            <person name="Scheffler B.E."/>
            <person name="Stack J.C."/>
            <person name="Feltus F.A."/>
            <person name="Mustiga G.M."/>
            <person name="Amores F."/>
            <person name="Phillips W."/>
            <person name="Marelli J.P."/>
            <person name="May G.D."/>
            <person name="Shapiro H."/>
            <person name="Ma J."/>
            <person name="Bustamante C.D."/>
            <person name="Schnell R.J."/>
            <person name="Main D."/>
            <person name="Gilbert D."/>
            <person name="Parida L."/>
            <person name="Kuhn D.N."/>
        </authorList>
    </citation>
    <scope>NUCLEOTIDE SEQUENCE [LARGE SCALE GENOMIC DNA]</scope>
    <source>
        <strain evidence="3">cv. Matina 1-6</strain>
    </source>
</reference>
<dbReference type="OMA" id="MEGSHEC"/>
<accession>A0A061FV17</accession>
<dbReference type="STRING" id="3641.A0A061FV17"/>
<organism evidence="2 3">
    <name type="scientific">Theobroma cacao</name>
    <name type="common">Cacao</name>
    <name type="synonym">Cocoa</name>
    <dbReference type="NCBI Taxonomy" id="3641"/>
    <lineage>
        <taxon>Eukaryota</taxon>
        <taxon>Viridiplantae</taxon>
        <taxon>Streptophyta</taxon>
        <taxon>Embryophyta</taxon>
        <taxon>Tracheophyta</taxon>
        <taxon>Spermatophyta</taxon>
        <taxon>Magnoliopsida</taxon>
        <taxon>eudicotyledons</taxon>
        <taxon>Gunneridae</taxon>
        <taxon>Pentapetalae</taxon>
        <taxon>rosids</taxon>
        <taxon>malvids</taxon>
        <taxon>Malvales</taxon>
        <taxon>Malvaceae</taxon>
        <taxon>Byttnerioideae</taxon>
        <taxon>Theobroma</taxon>
    </lineage>
</organism>
<gene>
    <name evidence="2" type="ORF">TCM_012035</name>
</gene>
<dbReference type="SUPFAM" id="SSF56672">
    <property type="entry name" value="DNA/RNA polymerases"/>
    <property type="match status" value="1"/>
</dbReference>
<dbReference type="AlphaFoldDB" id="A0A061FV17"/>
<dbReference type="EMBL" id="CM001881">
    <property type="protein sequence ID" value="EOY20677.1"/>
    <property type="molecule type" value="Genomic_DNA"/>
</dbReference>
<dbReference type="Proteomes" id="UP000026915">
    <property type="component" value="Chromosome 3"/>
</dbReference>
<evidence type="ECO:0000259" key="1">
    <source>
        <dbReference type="Pfam" id="PF07727"/>
    </source>
</evidence>
<dbReference type="Pfam" id="PF07727">
    <property type="entry name" value="RVT_2"/>
    <property type="match status" value="1"/>
</dbReference>
<dbReference type="GO" id="GO:0016301">
    <property type="term" value="F:kinase activity"/>
    <property type="evidence" value="ECO:0007669"/>
    <property type="project" value="UniProtKB-KW"/>
</dbReference>
<dbReference type="InterPro" id="IPR013103">
    <property type="entry name" value="RVT_2"/>
</dbReference>
<keyword evidence="3" id="KW-1185">Reference proteome</keyword>
<keyword evidence="2" id="KW-0418">Kinase</keyword>
<dbReference type="InterPro" id="IPR043502">
    <property type="entry name" value="DNA/RNA_pol_sf"/>
</dbReference>
<feature type="domain" description="Reverse transcriptase Ty1/copia-type" evidence="1">
    <location>
        <begin position="5"/>
        <end position="225"/>
    </location>
</feature>
<dbReference type="Gramene" id="EOY20677">
    <property type="protein sequence ID" value="EOY20677"/>
    <property type="gene ID" value="TCM_012035"/>
</dbReference>
<proteinExistence type="predicted"/>
<evidence type="ECO:0000313" key="2">
    <source>
        <dbReference type="EMBL" id="EOY20677.1"/>
    </source>
</evidence>
<evidence type="ECO:0000313" key="3">
    <source>
        <dbReference type="Proteomes" id="UP000026915"/>
    </source>
</evidence>
<dbReference type="eggNOG" id="KOG0017">
    <property type="taxonomic scope" value="Eukaryota"/>
</dbReference>
<protein>
    <submittedName>
        <fullName evidence="2">Cysteine-rich RLK (RECEPTOR-like protein kinase) 8, putative</fullName>
    </submittedName>
</protein>
<dbReference type="HOGENOM" id="CLU_001650_21_5_1"/>
<name>A0A061FV17_THECC</name>